<dbReference type="RefSeq" id="WP_379930473.1">
    <property type="nucleotide sequence ID" value="NZ_JBHUMM010000043.1"/>
</dbReference>
<feature type="transmembrane region" description="Helical" evidence="1">
    <location>
        <begin position="98"/>
        <end position="120"/>
    </location>
</feature>
<dbReference type="Proteomes" id="UP001597497">
    <property type="component" value="Unassembled WGS sequence"/>
</dbReference>
<evidence type="ECO:0000256" key="1">
    <source>
        <dbReference type="SAM" id="Phobius"/>
    </source>
</evidence>
<feature type="transmembrane region" description="Helical" evidence="1">
    <location>
        <begin position="180"/>
        <end position="199"/>
    </location>
</feature>
<keyword evidence="1" id="KW-0472">Membrane</keyword>
<evidence type="ECO:0000313" key="3">
    <source>
        <dbReference type="Proteomes" id="UP001597497"/>
    </source>
</evidence>
<accession>A0ABW5RFV6</accession>
<name>A0ABW5RFV6_9BACL</name>
<evidence type="ECO:0000313" key="2">
    <source>
        <dbReference type="EMBL" id="MFD2672912.1"/>
    </source>
</evidence>
<proteinExistence type="predicted"/>
<organism evidence="2 3">
    <name type="scientific">Marinicrinis sediminis</name>
    <dbReference type="NCBI Taxonomy" id="1652465"/>
    <lineage>
        <taxon>Bacteria</taxon>
        <taxon>Bacillati</taxon>
        <taxon>Bacillota</taxon>
        <taxon>Bacilli</taxon>
        <taxon>Bacillales</taxon>
        <taxon>Paenibacillaceae</taxon>
    </lineage>
</organism>
<keyword evidence="3" id="KW-1185">Reference proteome</keyword>
<keyword evidence="1" id="KW-1133">Transmembrane helix</keyword>
<protein>
    <submittedName>
        <fullName evidence="2">Anti-sigma factor family protein</fullName>
    </submittedName>
</protein>
<reference evidence="3" key="1">
    <citation type="journal article" date="2019" name="Int. J. Syst. Evol. Microbiol.">
        <title>The Global Catalogue of Microorganisms (GCM) 10K type strain sequencing project: providing services to taxonomists for standard genome sequencing and annotation.</title>
        <authorList>
            <consortium name="The Broad Institute Genomics Platform"/>
            <consortium name="The Broad Institute Genome Sequencing Center for Infectious Disease"/>
            <person name="Wu L."/>
            <person name="Ma J."/>
        </authorList>
    </citation>
    <scope>NUCLEOTIDE SEQUENCE [LARGE SCALE GENOMIC DNA]</scope>
    <source>
        <strain evidence="3">KCTC 33676</strain>
    </source>
</reference>
<sequence length="204" mass="23805">MKCEDVRHALVDYWDLPDHDIRRLKIDHHVKQCASCQQEYELWKASREWMHDAQHEFDRQSSEPSAVTSQVMQRIYQTDGWRLPIERKGLALSFRQRFSFAVLLSFFLAVFLFSFVHLAMQEEVQSFNPQEMLGFVPVASNEYSQGAVEKAAFSMEGIVVASVGEPYLLSMDGMEQNPNYFMIFSLFGFISVIFLLNWLSRIRS</sequence>
<dbReference type="EMBL" id="JBHUMM010000043">
    <property type="protein sequence ID" value="MFD2672912.1"/>
    <property type="molecule type" value="Genomic_DNA"/>
</dbReference>
<gene>
    <name evidence="2" type="ORF">ACFSUC_15185</name>
</gene>
<keyword evidence="1" id="KW-0812">Transmembrane</keyword>
<comment type="caution">
    <text evidence="2">The sequence shown here is derived from an EMBL/GenBank/DDBJ whole genome shotgun (WGS) entry which is preliminary data.</text>
</comment>